<dbReference type="EMBL" id="AFVQ02000135">
    <property type="protein sequence ID" value="KLI02033.1"/>
    <property type="molecule type" value="Genomic_DNA"/>
</dbReference>
<keyword evidence="5 7" id="KW-1133">Transmembrane helix</keyword>
<dbReference type="Pfam" id="PF07690">
    <property type="entry name" value="MFS_1"/>
    <property type="match status" value="1"/>
</dbReference>
<dbReference type="Gene3D" id="1.20.1250.20">
    <property type="entry name" value="MFS general substrate transporter like domains"/>
    <property type="match status" value="1"/>
</dbReference>
<sequence length="416" mass="45693">MPQNQLIKKQKYPEFFRPLAVSKAFRSLWIGNALSTFGSAITNVILPLFVYELTDSPMAMGTIMAAYMIPVVLILPVSGVIVDRFNRIRIMQIADLIRFLLMMGLMTLGTFGRLSLPVLIVIIAGMGLMNGLFQPAFAAMRARIFVSDIRNAANALNQFSEQLLRLIGPSIGGLIVSFASATLGFGIDACTFFLSFLCLMFLVQEGSVEKRKSRKEMFVHECFAGIQVIKKNTWLWVTIVFFSFANICLSGMITVLVPWLIKVHAHLPNYMYGLTMSGAAFGSIAAAFFFGMRKQWRHRGMIGYSGILIAGLALWLMPYAHHSFLFVLLMIVEGAGVMIFGLIWETSMQELVSPEVFGRVASIDMVGSFALLPLGYLMTGWLAGVLGGIGAITIMSSVSVGAAALILFAPAIRNFD</sequence>
<evidence type="ECO:0000313" key="9">
    <source>
        <dbReference type="EMBL" id="KLI02033.1"/>
    </source>
</evidence>
<feature type="transmembrane region" description="Helical" evidence="7">
    <location>
        <begin position="382"/>
        <end position="409"/>
    </location>
</feature>
<dbReference type="CDD" id="cd06173">
    <property type="entry name" value="MFS_MefA_like"/>
    <property type="match status" value="1"/>
</dbReference>
<keyword evidence="6 7" id="KW-0472">Membrane</keyword>
<accession>A0A0U1QML6</accession>
<feature type="transmembrane region" description="Helical" evidence="7">
    <location>
        <begin position="185"/>
        <end position="203"/>
    </location>
</feature>
<feature type="transmembrane region" description="Helical" evidence="7">
    <location>
        <begin position="57"/>
        <end position="81"/>
    </location>
</feature>
<feature type="domain" description="Major facilitator superfamily (MFS) profile" evidence="8">
    <location>
        <begin position="24"/>
        <end position="414"/>
    </location>
</feature>
<evidence type="ECO:0000313" key="10">
    <source>
        <dbReference type="Proteomes" id="UP000035553"/>
    </source>
</evidence>
<dbReference type="PANTHER" id="PTHR43266:SF2">
    <property type="entry name" value="MAJOR FACILITATOR SUPERFAMILY (MFS) PROFILE DOMAIN-CONTAINING PROTEIN"/>
    <property type="match status" value="1"/>
</dbReference>
<keyword evidence="2" id="KW-0813">Transport</keyword>
<dbReference type="SUPFAM" id="SSF103473">
    <property type="entry name" value="MFS general substrate transporter"/>
    <property type="match status" value="1"/>
</dbReference>
<dbReference type="STRING" id="1069536.SINU_10200"/>
<evidence type="ECO:0000256" key="5">
    <source>
        <dbReference type="ARBA" id="ARBA00022989"/>
    </source>
</evidence>
<keyword evidence="4 7" id="KW-0812">Transmembrane</keyword>
<dbReference type="PROSITE" id="PS50850">
    <property type="entry name" value="MFS"/>
    <property type="match status" value="1"/>
</dbReference>
<dbReference type="RefSeq" id="WP_010024457.1">
    <property type="nucleotide sequence ID" value="NZ_AFVQ02000135.1"/>
</dbReference>
<evidence type="ECO:0000256" key="1">
    <source>
        <dbReference type="ARBA" id="ARBA00004651"/>
    </source>
</evidence>
<feature type="transmembrane region" description="Helical" evidence="7">
    <location>
        <begin position="234"/>
        <end position="261"/>
    </location>
</feature>
<feature type="transmembrane region" description="Helical" evidence="7">
    <location>
        <begin position="301"/>
        <end position="318"/>
    </location>
</feature>
<feature type="transmembrane region" description="Helical" evidence="7">
    <location>
        <begin position="27"/>
        <end position="51"/>
    </location>
</feature>
<dbReference type="PANTHER" id="PTHR43266">
    <property type="entry name" value="MACROLIDE-EFFLUX PROTEIN"/>
    <property type="match status" value="1"/>
</dbReference>
<comment type="subcellular location">
    <subcellularLocation>
        <location evidence="1">Cell membrane</location>
        <topology evidence="1">Multi-pass membrane protein</topology>
    </subcellularLocation>
</comment>
<organism evidence="9 10">
    <name type="scientific">Sporolactobacillus inulinus CASD</name>
    <dbReference type="NCBI Taxonomy" id="1069536"/>
    <lineage>
        <taxon>Bacteria</taxon>
        <taxon>Bacillati</taxon>
        <taxon>Bacillota</taxon>
        <taxon>Bacilli</taxon>
        <taxon>Bacillales</taxon>
        <taxon>Sporolactobacillaceae</taxon>
        <taxon>Sporolactobacillus</taxon>
    </lineage>
</organism>
<evidence type="ECO:0000256" key="7">
    <source>
        <dbReference type="SAM" id="Phobius"/>
    </source>
</evidence>
<keyword evidence="3" id="KW-1003">Cell membrane</keyword>
<evidence type="ECO:0000256" key="4">
    <source>
        <dbReference type="ARBA" id="ARBA00022692"/>
    </source>
</evidence>
<dbReference type="InterPro" id="IPR020846">
    <property type="entry name" value="MFS_dom"/>
</dbReference>
<protein>
    <submittedName>
        <fullName evidence="9">MFS transporter</fullName>
    </submittedName>
</protein>
<feature type="transmembrane region" description="Helical" evidence="7">
    <location>
        <begin position="118"/>
        <end position="142"/>
    </location>
</feature>
<dbReference type="InterPro" id="IPR011701">
    <property type="entry name" value="MFS"/>
</dbReference>
<feature type="transmembrane region" description="Helical" evidence="7">
    <location>
        <begin position="267"/>
        <end position="289"/>
    </location>
</feature>
<evidence type="ECO:0000256" key="6">
    <source>
        <dbReference type="ARBA" id="ARBA00023136"/>
    </source>
</evidence>
<keyword evidence="10" id="KW-1185">Reference proteome</keyword>
<dbReference type="GO" id="GO:0005886">
    <property type="term" value="C:plasma membrane"/>
    <property type="evidence" value="ECO:0007669"/>
    <property type="project" value="UniProtKB-SubCell"/>
</dbReference>
<gene>
    <name evidence="9" type="ORF">SINU_10200</name>
</gene>
<name>A0A0U1QML6_9BACL</name>
<feature type="transmembrane region" description="Helical" evidence="7">
    <location>
        <begin position="324"/>
        <end position="344"/>
    </location>
</feature>
<dbReference type="GO" id="GO:0022857">
    <property type="term" value="F:transmembrane transporter activity"/>
    <property type="evidence" value="ECO:0007669"/>
    <property type="project" value="InterPro"/>
</dbReference>
<proteinExistence type="predicted"/>
<evidence type="ECO:0000256" key="2">
    <source>
        <dbReference type="ARBA" id="ARBA00022448"/>
    </source>
</evidence>
<feature type="transmembrane region" description="Helical" evidence="7">
    <location>
        <begin position="356"/>
        <end position="376"/>
    </location>
</feature>
<evidence type="ECO:0000256" key="3">
    <source>
        <dbReference type="ARBA" id="ARBA00022475"/>
    </source>
</evidence>
<comment type="caution">
    <text evidence="9">The sequence shown here is derived from an EMBL/GenBank/DDBJ whole genome shotgun (WGS) entry which is preliminary data.</text>
</comment>
<evidence type="ECO:0000259" key="8">
    <source>
        <dbReference type="PROSITE" id="PS50850"/>
    </source>
</evidence>
<dbReference type="Proteomes" id="UP000035553">
    <property type="component" value="Unassembled WGS sequence"/>
</dbReference>
<dbReference type="AlphaFoldDB" id="A0A0U1QML6"/>
<dbReference type="OrthoDB" id="9775268at2"/>
<dbReference type="InterPro" id="IPR036259">
    <property type="entry name" value="MFS_trans_sf"/>
</dbReference>
<reference evidence="9 10" key="1">
    <citation type="journal article" date="2011" name="J. Bacteriol.">
        <title>Draft genome sequence of Sporolactobacillus inulinus strain CASD, an efficient D-lactic acid-producing bacterium with high-concentration lactate tolerance capability.</title>
        <authorList>
            <person name="Yu B."/>
            <person name="Su F."/>
            <person name="Wang L."/>
            <person name="Xu K."/>
            <person name="Zhao B."/>
            <person name="Xu P."/>
        </authorList>
    </citation>
    <scope>NUCLEOTIDE SEQUENCE [LARGE SCALE GENOMIC DNA]</scope>
    <source>
        <strain evidence="9 10">CASD</strain>
    </source>
</reference>